<protein>
    <submittedName>
        <fullName evidence="2">7043_t:CDS:1</fullName>
    </submittedName>
</protein>
<dbReference type="Proteomes" id="UP000789405">
    <property type="component" value="Unassembled WGS sequence"/>
</dbReference>
<evidence type="ECO:0000313" key="3">
    <source>
        <dbReference type="Proteomes" id="UP000789405"/>
    </source>
</evidence>
<accession>A0A9N9J8A9</accession>
<feature type="region of interest" description="Disordered" evidence="1">
    <location>
        <begin position="1"/>
        <end position="30"/>
    </location>
</feature>
<name>A0A9N9J8A9_9GLOM</name>
<sequence length="76" mass="8515">DELEIQKSPVSSKHKVPPASKKSAKKKKSNTPDDLLYIANNIITTEIKDLDDIKTDSLDLKVLVLKLVNNKIFKVV</sequence>
<feature type="non-terminal residue" evidence="2">
    <location>
        <position position="1"/>
    </location>
</feature>
<feature type="compositionally biased region" description="Basic residues" evidence="1">
    <location>
        <begin position="12"/>
        <end position="29"/>
    </location>
</feature>
<comment type="caution">
    <text evidence="2">The sequence shown here is derived from an EMBL/GenBank/DDBJ whole genome shotgun (WGS) entry which is preliminary data.</text>
</comment>
<evidence type="ECO:0000256" key="1">
    <source>
        <dbReference type="SAM" id="MobiDB-lite"/>
    </source>
</evidence>
<gene>
    <name evidence="2" type="ORF">DERYTH_LOCUS18628</name>
</gene>
<keyword evidence="3" id="KW-1185">Reference proteome</keyword>
<feature type="non-terminal residue" evidence="2">
    <location>
        <position position="76"/>
    </location>
</feature>
<evidence type="ECO:0000313" key="2">
    <source>
        <dbReference type="EMBL" id="CAG8770351.1"/>
    </source>
</evidence>
<dbReference type="AlphaFoldDB" id="A0A9N9J8A9"/>
<reference evidence="2" key="1">
    <citation type="submission" date="2021-06" db="EMBL/GenBank/DDBJ databases">
        <authorList>
            <person name="Kallberg Y."/>
            <person name="Tangrot J."/>
            <person name="Rosling A."/>
        </authorList>
    </citation>
    <scope>NUCLEOTIDE SEQUENCE</scope>
    <source>
        <strain evidence="2">MA453B</strain>
    </source>
</reference>
<dbReference type="EMBL" id="CAJVPY010019137">
    <property type="protein sequence ID" value="CAG8770351.1"/>
    <property type="molecule type" value="Genomic_DNA"/>
</dbReference>
<organism evidence="2 3">
    <name type="scientific">Dentiscutata erythropus</name>
    <dbReference type="NCBI Taxonomy" id="1348616"/>
    <lineage>
        <taxon>Eukaryota</taxon>
        <taxon>Fungi</taxon>
        <taxon>Fungi incertae sedis</taxon>
        <taxon>Mucoromycota</taxon>
        <taxon>Glomeromycotina</taxon>
        <taxon>Glomeromycetes</taxon>
        <taxon>Diversisporales</taxon>
        <taxon>Gigasporaceae</taxon>
        <taxon>Dentiscutata</taxon>
    </lineage>
</organism>
<proteinExistence type="predicted"/>